<dbReference type="SUPFAM" id="SSF47473">
    <property type="entry name" value="EF-hand"/>
    <property type="match status" value="1"/>
</dbReference>
<reference evidence="4" key="1">
    <citation type="submission" date="2019-08" db="EMBL/GenBank/DDBJ databases">
        <title>The improved chromosome-level genome for the pearl oyster Pinctada fucata martensii using PacBio sequencing and Hi-C.</title>
        <authorList>
            <person name="Zheng Z."/>
        </authorList>
    </citation>
    <scope>NUCLEOTIDE SEQUENCE</scope>
    <source>
        <strain evidence="4">ZZ-2019</strain>
        <tissue evidence="4">Adductor muscle</tissue>
    </source>
</reference>
<feature type="compositionally biased region" description="Polar residues" evidence="2">
    <location>
        <begin position="271"/>
        <end position="283"/>
    </location>
</feature>
<dbReference type="PANTHER" id="PTHR14907">
    <property type="entry name" value="FI14130P"/>
    <property type="match status" value="1"/>
</dbReference>
<dbReference type="InterPro" id="IPR057953">
    <property type="entry name" value="SAPC2_N"/>
</dbReference>
<feature type="region of interest" description="Disordered" evidence="2">
    <location>
        <begin position="228"/>
        <end position="353"/>
    </location>
</feature>
<dbReference type="EMBL" id="VSWD01000011">
    <property type="protein sequence ID" value="KAK3088026.1"/>
    <property type="molecule type" value="Genomic_DNA"/>
</dbReference>
<feature type="coiled-coil region" evidence="1">
    <location>
        <begin position="473"/>
        <end position="514"/>
    </location>
</feature>
<dbReference type="Proteomes" id="UP001186944">
    <property type="component" value="Unassembled WGS sequence"/>
</dbReference>
<feature type="domain" description="Suppressor APC" evidence="3">
    <location>
        <begin position="12"/>
        <end position="88"/>
    </location>
</feature>
<proteinExistence type="predicted"/>
<feature type="region of interest" description="Disordered" evidence="2">
    <location>
        <begin position="88"/>
        <end position="112"/>
    </location>
</feature>
<feature type="compositionally biased region" description="Low complexity" evidence="2">
    <location>
        <begin position="234"/>
        <end position="249"/>
    </location>
</feature>
<dbReference type="PANTHER" id="PTHR14907:SF2">
    <property type="entry name" value="SUPPRESSOR APC DOMAIN-CONTAINING PROTEIN 2"/>
    <property type="match status" value="1"/>
</dbReference>
<sequence>MTSADPLQSTEGLPKQFVASLKILFDILDEKGCGYVHLDDIETRWHEEGVKGLPGGVTEALRKVTPTDGYLSFDRFVTGLKLALLTNHRPRERNQSQTRTVQNRKRDNSEERILDSDRIGKKSENEYMHSENVNYNQTRTQNGGTLERKHKVHNTNTAAVQPNNALRNSHEQNVNLRRQRPLYGDKSKDDAKAKNLERQQIYDQYYKKNNTVKPDKEDVYNQTKPALPAKPHIGNHGNVVQNVNSSGQVPPKVPPRDKSKRIITELKNWQRRVNGSVQQSSTPRDGIPHHSSDSKLINVENSSRPPDSKGHGHDLYENIDNFHKSSIPGGQIKTSTPSSPPRQRSVTVKRRDSARRHTLANGVDYNMIKRMKQLETEKDVLLRGLDMVEKAREWYHKQVLTVEEKLKYVGKTALNDHSLEATQERMNFQHARITEVNQQLRTLIESSEKGFPLHMNLAMGPVKNDQSNDKAVVKVIKEQNQKLSKEVKDKSDKITQLEKEKAALVRELFEARSKNKTHDDTTFL</sequence>
<evidence type="ECO:0000256" key="2">
    <source>
        <dbReference type="SAM" id="MobiDB-lite"/>
    </source>
</evidence>
<accession>A0AA88XVE9</accession>
<dbReference type="InterPro" id="IPR011992">
    <property type="entry name" value="EF-hand-dom_pair"/>
</dbReference>
<dbReference type="InterPro" id="IPR026828">
    <property type="entry name" value="SAPC2_1/2"/>
</dbReference>
<comment type="caution">
    <text evidence="4">The sequence shown here is derived from an EMBL/GenBank/DDBJ whole genome shotgun (WGS) entry which is preliminary data.</text>
</comment>
<keyword evidence="5" id="KW-1185">Reference proteome</keyword>
<evidence type="ECO:0000313" key="5">
    <source>
        <dbReference type="Proteomes" id="UP001186944"/>
    </source>
</evidence>
<gene>
    <name evidence="4" type="ORF">FSP39_013661</name>
</gene>
<keyword evidence="1" id="KW-0175">Coiled coil</keyword>
<name>A0AA88XVE9_PINIB</name>
<evidence type="ECO:0000259" key="3">
    <source>
        <dbReference type="Pfam" id="PF25825"/>
    </source>
</evidence>
<feature type="compositionally biased region" description="Basic and acidic residues" evidence="2">
    <location>
        <begin position="254"/>
        <end position="264"/>
    </location>
</feature>
<organism evidence="4 5">
    <name type="scientific">Pinctada imbricata</name>
    <name type="common">Atlantic pearl-oyster</name>
    <name type="synonym">Pinctada martensii</name>
    <dbReference type="NCBI Taxonomy" id="66713"/>
    <lineage>
        <taxon>Eukaryota</taxon>
        <taxon>Metazoa</taxon>
        <taxon>Spiralia</taxon>
        <taxon>Lophotrochozoa</taxon>
        <taxon>Mollusca</taxon>
        <taxon>Bivalvia</taxon>
        <taxon>Autobranchia</taxon>
        <taxon>Pteriomorphia</taxon>
        <taxon>Pterioida</taxon>
        <taxon>Pterioidea</taxon>
        <taxon>Pteriidae</taxon>
        <taxon>Pinctada</taxon>
    </lineage>
</organism>
<dbReference type="Pfam" id="PF25825">
    <property type="entry name" value="SAPC2_N"/>
    <property type="match status" value="1"/>
</dbReference>
<dbReference type="AlphaFoldDB" id="A0AA88XVE9"/>
<protein>
    <recommendedName>
        <fullName evidence="3">Suppressor APC domain-containing protein</fullName>
    </recommendedName>
</protein>
<dbReference type="Pfam" id="PF11414">
    <property type="entry name" value="Suppressor_APC"/>
    <property type="match status" value="1"/>
</dbReference>
<evidence type="ECO:0000313" key="4">
    <source>
        <dbReference type="EMBL" id="KAK3088026.1"/>
    </source>
</evidence>
<feature type="compositionally biased region" description="Basic and acidic residues" evidence="2">
    <location>
        <begin position="306"/>
        <end position="323"/>
    </location>
</feature>
<evidence type="ECO:0000256" key="1">
    <source>
        <dbReference type="SAM" id="Coils"/>
    </source>
</evidence>